<dbReference type="SUPFAM" id="SSF50978">
    <property type="entry name" value="WD40 repeat-like"/>
    <property type="match status" value="1"/>
</dbReference>
<comment type="caution">
    <text evidence="3">The sequence shown here is derived from an EMBL/GenBank/DDBJ whole genome shotgun (WGS) entry which is preliminary data.</text>
</comment>
<keyword evidence="1" id="KW-0853">WD repeat</keyword>
<dbReference type="PANTHER" id="PTHR44472:SF1">
    <property type="entry name" value="DDB1 AND CUL4 ASSOCIATED FACTOR 4"/>
    <property type="match status" value="1"/>
</dbReference>
<accession>A0AAV4R4P1</accession>
<dbReference type="InterPro" id="IPR001680">
    <property type="entry name" value="WD40_rpt"/>
</dbReference>
<dbReference type="Proteomes" id="UP001054945">
    <property type="component" value="Unassembled WGS sequence"/>
</dbReference>
<dbReference type="InterPro" id="IPR036322">
    <property type="entry name" value="WD40_repeat_dom_sf"/>
</dbReference>
<dbReference type="AlphaFoldDB" id="A0AAV4R4P1"/>
<keyword evidence="4" id="KW-1185">Reference proteome</keyword>
<sequence>MGDSLNTKLGNKGILNVLTLRERGLITNLSYKQDVMSIKMHNHPNLPQPTYPKNDGCSQFFRISMDGCVVGVKQTCSSPIHEMLHRQQRNRNYNILLGFKFIYNKSCKTTESQPLPYISRLQVQYKIFESLRIADSADMIFNNDRPLLYVGNHHINHGAAILSFINCAHPNRICEWKIESYINCCASNIYSNQFVVGCEDGVYFCKNLKLSSKSTITSNVASVEFNNDGNSLFASSKDQGVKLFDVRENVEKNIFNMINLDCSNDKILANSITYATRMKLLSDQVSLVVSDSNQHMSKIDLRMLRCVFHYPDHVGFEEHKPLCYDEDLDLISAMGNDNYARLWSMHSGKLLWRDKLFRETVNGSPHHCSYHCCIVSTARCWFLAVFDNECMIRVSPYDFNCKEKSFL</sequence>
<dbReference type="InterPro" id="IPR052254">
    <property type="entry name" value="CUL4-DDB1_E3_ligase_receptor"/>
</dbReference>
<dbReference type="PANTHER" id="PTHR44472">
    <property type="entry name" value="DDB1- AND CUL4-ASSOCIATED FACTOR 4-RELATED"/>
    <property type="match status" value="1"/>
</dbReference>
<protein>
    <submittedName>
        <fullName evidence="3">Uncharacterized protein</fullName>
    </submittedName>
</protein>
<dbReference type="InterPro" id="IPR015943">
    <property type="entry name" value="WD40/YVTN_repeat-like_dom_sf"/>
</dbReference>
<evidence type="ECO:0000313" key="4">
    <source>
        <dbReference type="Proteomes" id="UP001054945"/>
    </source>
</evidence>
<name>A0AAV4R4P1_CAEEX</name>
<evidence type="ECO:0000256" key="2">
    <source>
        <dbReference type="ARBA" id="ARBA00022737"/>
    </source>
</evidence>
<dbReference type="Gene3D" id="2.130.10.10">
    <property type="entry name" value="YVTN repeat-like/Quinoprotein amine dehydrogenase"/>
    <property type="match status" value="1"/>
</dbReference>
<proteinExistence type="predicted"/>
<evidence type="ECO:0000313" key="3">
    <source>
        <dbReference type="EMBL" id="GIY15332.1"/>
    </source>
</evidence>
<organism evidence="3 4">
    <name type="scientific">Caerostris extrusa</name>
    <name type="common">Bark spider</name>
    <name type="synonym">Caerostris bankana</name>
    <dbReference type="NCBI Taxonomy" id="172846"/>
    <lineage>
        <taxon>Eukaryota</taxon>
        <taxon>Metazoa</taxon>
        <taxon>Ecdysozoa</taxon>
        <taxon>Arthropoda</taxon>
        <taxon>Chelicerata</taxon>
        <taxon>Arachnida</taxon>
        <taxon>Araneae</taxon>
        <taxon>Araneomorphae</taxon>
        <taxon>Entelegynae</taxon>
        <taxon>Araneoidea</taxon>
        <taxon>Araneidae</taxon>
        <taxon>Caerostris</taxon>
    </lineage>
</organism>
<reference evidence="3 4" key="1">
    <citation type="submission" date="2021-06" db="EMBL/GenBank/DDBJ databases">
        <title>Caerostris extrusa draft genome.</title>
        <authorList>
            <person name="Kono N."/>
            <person name="Arakawa K."/>
        </authorList>
    </citation>
    <scope>NUCLEOTIDE SEQUENCE [LARGE SCALE GENOMIC DNA]</scope>
</reference>
<evidence type="ECO:0000256" key="1">
    <source>
        <dbReference type="ARBA" id="ARBA00022574"/>
    </source>
</evidence>
<dbReference type="GO" id="GO:0080008">
    <property type="term" value="C:Cul4-RING E3 ubiquitin ligase complex"/>
    <property type="evidence" value="ECO:0007669"/>
    <property type="project" value="TreeGrafter"/>
</dbReference>
<keyword evidence="2" id="KW-0677">Repeat</keyword>
<gene>
    <name evidence="3" type="ORF">CEXT_813181</name>
</gene>
<dbReference type="SMART" id="SM00320">
    <property type="entry name" value="WD40"/>
    <property type="match status" value="2"/>
</dbReference>
<dbReference type="EMBL" id="BPLR01007221">
    <property type="protein sequence ID" value="GIY15332.1"/>
    <property type="molecule type" value="Genomic_DNA"/>
</dbReference>